<dbReference type="AlphaFoldDB" id="A0AAW1KWM6"/>
<accession>A0AAW1KWM6</accession>
<dbReference type="Proteomes" id="UP001443914">
    <property type="component" value="Unassembled WGS sequence"/>
</dbReference>
<protein>
    <recommendedName>
        <fullName evidence="2">Retrovirus-related Pol polyprotein from transposon TNT 1-94-like beta-barrel domain-containing protein</fullName>
    </recommendedName>
</protein>
<comment type="caution">
    <text evidence="3">The sequence shown here is derived from an EMBL/GenBank/DDBJ whole genome shotgun (WGS) entry which is preliminary data.</text>
</comment>
<evidence type="ECO:0000313" key="3">
    <source>
        <dbReference type="EMBL" id="KAK9725435.1"/>
    </source>
</evidence>
<feature type="domain" description="Retrovirus-related Pol polyprotein from transposon TNT 1-94-like beta-barrel" evidence="2">
    <location>
        <begin position="247"/>
        <end position="321"/>
    </location>
</feature>
<gene>
    <name evidence="3" type="ORF">RND81_05G143000</name>
</gene>
<evidence type="ECO:0000256" key="1">
    <source>
        <dbReference type="SAM" id="MobiDB-lite"/>
    </source>
</evidence>
<reference evidence="3" key="1">
    <citation type="submission" date="2024-03" db="EMBL/GenBank/DDBJ databases">
        <title>WGS assembly of Saponaria officinalis var. Norfolk2.</title>
        <authorList>
            <person name="Jenkins J."/>
            <person name="Shu S."/>
            <person name="Grimwood J."/>
            <person name="Barry K."/>
            <person name="Goodstein D."/>
            <person name="Schmutz J."/>
            <person name="Leebens-Mack J."/>
            <person name="Osbourn A."/>
        </authorList>
    </citation>
    <scope>NUCLEOTIDE SEQUENCE [LARGE SCALE GENOMIC DNA]</scope>
    <source>
        <strain evidence="3">JIC</strain>
    </source>
</reference>
<feature type="compositionally biased region" description="Polar residues" evidence="1">
    <location>
        <begin position="162"/>
        <end position="173"/>
    </location>
</feature>
<dbReference type="Pfam" id="PF22936">
    <property type="entry name" value="Pol_BBD"/>
    <property type="match status" value="1"/>
</dbReference>
<dbReference type="PANTHER" id="PTHR34222:SF97">
    <property type="entry name" value="CATALYTIC REGION, PUTATIVE-RELATED"/>
    <property type="match status" value="1"/>
</dbReference>
<name>A0AAW1KWM6_SAPOF</name>
<sequence>MVWDELDNMCTLPTISKITTDVAEYLKAVETQAEEKRSFQFLNGLDKEYGILRSSILLMDPLPSIKNVVSLMLQEEVQTTNLGGTKTQEMFSFMSKGEHDKDNVRTLTPTDKCVHCGRDNHMSDMCWEIRGYLAGHPKHKKPYQKTSFRGNSGGIFRPQRGYQVNNRQGSNNGEVKYHKKTTANARAENTDLSSAIGAATQQLENLHKMVPVSNNTYKPGGDSEEEIECNFAGMMHNSIQNIHKNEWVIDSGATDHMSPYLDILTNVEVLNEKPKINLPNEGCVRVPHRGDVTLNNGLMLKKVLYVPKFRQNLLSVQKMIKDNECRVFFL</sequence>
<keyword evidence="4" id="KW-1185">Reference proteome</keyword>
<evidence type="ECO:0000259" key="2">
    <source>
        <dbReference type="Pfam" id="PF22936"/>
    </source>
</evidence>
<proteinExistence type="predicted"/>
<organism evidence="3 4">
    <name type="scientific">Saponaria officinalis</name>
    <name type="common">Common soapwort</name>
    <name type="synonym">Lychnis saponaria</name>
    <dbReference type="NCBI Taxonomy" id="3572"/>
    <lineage>
        <taxon>Eukaryota</taxon>
        <taxon>Viridiplantae</taxon>
        <taxon>Streptophyta</taxon>
        <taxon>Embryophyta</taxon>
        <taxon>Tracheophyta</taxon>
        <taxon>Spermatophyta</taxon>
        <taxon>Magnoliopsida</taxon>
        <taxon>eudicotyledons</taxon>
        <taxon>Gunneridae</taxon>
        <taxon>Pentapetalae</taxon>
        <taxon>Caryophyllales</taxon>
        <taxon>Caryophyllaceae</taxon>
        <taxon>Caryophylleae</taxon>
        <taxon>Saponaria</taxon>
    </lineage>
</organism>
<dbReference type="EMBL" id="JBDFQZ010000005">
    <property type="protein sequence ID" value="KAK9725435.1"/>
    <property type="molecule type" value="Genomic_DNA"/>
</dbReference>
<evidence type="ECO:0000313" key="4">
    <source>
        <dbReference type="Proteomes" id="UP001443914"/>
    </source>
</evidence>
<feature type="region of interest" description="Disordered" evidence="1">
    <location>
        <begin position="138"/>
        <end position="174"/>
    </location>
</feature>
<dbReference type="PANTHER" id="PTHR34222">
    <property type="entry name" value="GAG_PRE-INTEGRS DOMAIN-CONTAINING PROTEIN"/>
    <property type="match status" value="1"/>
</dbReference>
<dbReference type="InterPro" id="IPR054722">
    <property type="entry name" value="PolX-like_BBD"/>
</dbReference>